<accession>A0A1W0XCY7</accession>
<protein>
    <submittedName>
        <fullName evidence="4">Phospholipase ABHD3</fullName>
    </submittedName>
</protein>
<dbReference type="OrthoDB" id="247542at2759"/>
<evidence type="ECO:0000256" key="1">
    <source>
        <dbReference type="ARBA" id="ARBA00010884"/>
    </source>
</evidence>
<feature type="compositionally biased region" description="Acidic residues" evidence="2">
    <location>
        <begin position="349"/>
        <end position="358"/>
    </location>
</feature>
<evidence type="ECO:0000313" key="4">
    <source>
        <dbReference type="EMBL" id="OQV25310.1"/>
    </source>
</evidence>
<comment type="similarity">
    <text evidence="1">Belongs to the AB hydrolase superfamily. AB hydrolase 4 family.</text>
</comment>
<dbReference type="PANTHER" id="PTHR10794">
    <property type="entry name" value="ABHYDROLASE DOMAIN-CONTAINING PROTEIN"/>
    <property type="match status" value="1"/>
</dbReference>
<name>A0A1W0XCY7_HYPEX</name>
<dbReference type="AlphaFoldDB" id="A0A1W0XCY7"/>
<dbReference type="Pfam" id="PF00561">
    <property type="entry name" value="Abhydrolase_1"/>
    <property type="match status" value="1"/>
</dbReference>
<dbReference type="InterPro" id="IPR050960">
    <property type="entry name" value="AB_hydrolase_4_sf"/>
</dbReference>
<proteinExistence type="inferred from homology"/>
<dbReference type="Gene3D" id="3.40.50.1820">
    <property type="entry name" value="alpha/beta hydrolase"/>
    <property type="match status" value="1"/>
</dbReference>
<dbReference type="GO" id="GO:0047372">
    <property type="term" value="F:monoacylglycerol lipase activity"/>
    <property type="evidence" value="ECO:0007669"/>
    <property type="project" value="TreeGrafter"/>
</dbReference>
<evidence type="ECO:0000259" key="3">
    <source>
        <dbReference type="Pfam" id="PF00561"/>
    </source>
</evidence>
<dbReference type="InterPro" id="IPR029058">
    <property type="entry name" value="AB_hydrolase_fold"/>
</dbReference>
<comment type="caution">
    <text evidence="4">The sequence shown here is derived from an EMBL/GenBank/DDBJ whole genome shotgun (WGS) entry which is preliminary data.</text>
</comment>
<sequence length="700" mass="76545">MAMPVYLLSGVPGALYYAYYYTKNCGQIPELFGGEGEFRELLKEHLPILKEEYRPPPLMHESRLMTIVASLGRHRGLSHPYMREVFETADGAELALDWWDARLKPESPTSIPVIPSSLLDSLSHYYNSLPHLRLPQLQIPTMRLPQFQIPYFGPLKRSASVAGIEITHIESLQSDTESHDSGAYSPLGAQALSERAPSPEIDFFDSDDGGSSDVASDMIERMEKDAAESPVPSHSPDGELEFGLDDLEITGLVGEDLEAAAANLLETKRAGTAADSQSATLFDSLTYYYNYFLPHLKMPALQIPEMISNFKPFSGLPQLTRVSVEVAPNLEVDGQAVAAGEPADSAPTVEDDVDESETDGQSSSKPLIEENVPTTTLPEKVPEPTGIVLILPGMTGDSSRNYIQGLVQVVEQLGYTAVVMNYRGATGNLKACFMADTTDVAQVIRHLKQRYPAVPILAIGVSLGGILLTNYLARCGLANEHSQLLAVMTVSVAWNFFESAKALEEPLNWLLFNRMLTRALCDAVQKNSDVLGTAYDLEGLQDVRTLRQFDNHLTAKMFGYANADEYYKSVTLHDKIEHLKTPILALNAGDDVFSPYAAIPKDFSNPNLAILVTSHGGHIGFLEGRNPFGTNYVERVFQQFAKAVFENRDAVEAMARYDGPLEPLSTDVAPSGLVVIPENAELTAPSTLPESVGLTTQLTS</sequence>
<dbReference type="InterPro" id="IPR000073">
    <property type="entry name" value="AB_hydrolase_1"/>
</dbReference>
<reference evidence="5" key="1">
    <citation type="submission" date="2017-01" db="EMBL/GenBank/DDBJ databases">
        <title>Comparative genomics of anhydrobiosis in the tardigrade Hypsibius dujardini.</title>
        <authorList>
            <person name="Yoshida Y."/>
            <person name="Koutsovoulos G."/>
            <person name="Laetsch D."/>
            <person name="Stevens L."/>
            <person name="Kumar S."/>
            <person name="Horikawa D."/>
            <person name="Ishino K."/>
            <person name="Komine S."/>
            <person name="Tomita M."/>
            <person name="Blaxter M."/>
            <person name="Arakawa K."/>
        </authorList>
    </citation>
    <scope>NUCLEOTIDE SEQUENCE [LARGE SCALE GENOMIC DNA]</scope>
    <source>
        <strain evidence="5">Z151</strain>
    </source>
</reference>
<feature type="region of interest" description="Disordered" evidence="2">
    <location>
        <begin position="334"/>
        <end position="379"/>
    </location>
</feature>
<gene>
    <name evidence="4" type="ORF">BV898_00993</name>
</gene>
<dbReference type="SUPFAM" id="SSF53474">
    <property type="entry name" value="alpha/beta-Hydrolases"/>
    <property type="match status" value="1"/>
</dbReference>
<dbReference type="PANTHER" id="PTHR10794:SF63">
    <property type="entry name" value="ALPHA_BETA HYDROLASE 1, ISOFORM A"/>
    <property type="match status" value="1"/>
</dbReference>
<organism evidence="4 5">
    <name type="scientific">Hypsibius exemplaris</name>
    <name type="common">Freshwater tardigrade</name>
    <dbReference type="NCBI Taxonomy" id="2072580"/>
    <lineage>
        <taxon>Eukaryota</taxon>
        <taxon>Metazoa</taxon>
        <taxon>Ecdysozoa</taxon>
        <taxon>Tardigrada</taxon>
        <taxon>Eutardigrada</taxon>
        <taxon>Parachela</taxon>
        <taxon>Hypsibioidea</taxon>
        <taxon>Hypsibiidae</taxon>
        <taxon>Hypsibius</taxon>
    </lineage>
</organism>
<dbReference type="Proteomes" id="UP000192578">
    <property type="component" value="Unassembled WGS sequence"/>
</dbReference>
<dbReference type="EMBL" id="MTYJ01000003">
    <property type="protein sequence ID" value="OQV25310.1"/>
    <property type="molecule type" value="Genomic_DNA"/>
</dbReference>
<evidence type="ECO:0000313" key="5">
    <source>
        <dbReference type="Proteomes" id="UP000192578"/>
    </source>
</evidence>
<feature type="domain" description="AB hydrolase-1" evidence="3">
    <location>
        <begin position="387"/>
        <end position="624"/>
    </location>
</feature>
<evidence type="ECO:0000256" key="2">
    <source>
        <dbReference type="SAM" id="MobiDB-lite"/>
    </source>
</evidence>
<dbReference type="GO" id="GO:0034338">
    <property type="term" value="F:short-chain carboxylesterase activity"/>
    <property type="evidence" value="ECO:0007669"/>
    <property type="project" value="TreeGrafter"/>
</dbReference>
<keyword evidence="5" id="KW-1185">Reference proteome</keyword>